<evidence type="ECO:0000313" key="13">
    <source>
        <dbReference type="Proteomes" id="UP000612746"/>
    </source>
</evidence>
<dbReference type="NCBIfam" id="TIGR01251">
    <property type="entry name" value="ribP_PPkin"/>
    <property type="match status" value="1"/>
</dbReference>
<evidence type="ECO:0000256" key="6">
    <source>
        <dbReference type="ARBA" id="ARBA00022741"/>
    </source>
</evidence>
<dbReference type="GO" id="GO:0016301">
    <property type="term" value="F:kinase activity"/>
    <property type="evidence" value="ECO:0007669"/>
    <property type="project" value="UniProtKB-KW"/>
</dbReference>
<dbReference type="Pfam" id="PF13793">
    <property type="entry name" value="Pribosyltran_N"/>
    <property type="match status" value="1"/>
</dbReference>
<comment type="caution">
    <text evidence="12">The sequence shown here is derived from an EMBL/GenBank/DDBJ whole genome shotgun (WGS) entry which is preliminary data.</text>
</comment>
<keyword evidence="3" id="KW-0808">Transferase</keyword>
<dbReference type="AlphaFoldDB" id="A0A8H7UBU4"/>
<dbReference type="GO" id="GO:0006164">
    <property type="term" value="P:purine nucleotide biosynthetic process"/>
    <property type="evidence" value="ECO:0007669"/>
    <property type="project" value="TreeGrafter"/>
</dbReference>
<evidence type="ECO:0000313" key="12">
    <source>
        <dbReference type="EMBL" id="KAG2175822.1"/>
    </source>
</evidence>
<dbReference type="Pfam" id="PF14572">
    <property type="entry name" value="Pribosyl_synth"/>
    <property type="match status" value="1"/>
</dbReference>
<evidence type="ECO:0000256" key="9">
    <source>
        <dbReference type="ARBA" id="ARBA00022842"/>
    </source>
</evidence>
<reference evidence="12" key="1">
    <citation type="submission" date="2020-12" db="EMBL/GenBank/DDBJ databases">
        <title>Metabolic potential, ecology and presence of endohyphal bacteria is reflected in genomic diversity of Mucoromycotina.</title>
        <authorList>
            <person name="Muszewska A."/>
            <person name="Okrasinska A."/>
            <person name="Steczkiewicz K."/>
            <person name="Drgas O."/>
            <person name="Orlowska M."/>
            <person name="Perlinska-Lenart U."/>
            <person name="Aleksandrzak-Piekarczyk T."/>
            <person name="Szatraj K."/>
            <person name="Zielenkiewicz U."/>
            <person name="Pilsyk S."/>
            <person name="Malc E."/>
            <person name="Mieczkowski P."/>
            <person name="Kruszewska J.S."/>
            <person name="Biernat P."/>
            <person name="Pawlowska J."/>
        </authorList>
    </citation>
    <scope>NUCLEOTIDE SEQUENCE</scope>
    <source>
        <strain evidence="12">WA0000051536</strain>
    </source>
</reference>
<keyword evidence="9" id="KW-0460">Magnesium</keyword>
<dbReference type="OrthoDB" id="413572at2759"/>
<dbReference type="Proteomes" id="UP000612746">
    <property type="component" value="Unassembled WGS sequence"/>
</dbReference>
<dbReference type="FunFam" id="3.40.50.2020:FF:000007">
    <property type="entry name" value="Ribose-phosphate pyrophosphokinase"/>
    <property type="match status" value="1"/>
</dbReference>
<evidence type="ECO:0000259" key="11">
    <source>
        <dbReference type="Pfam" id="PF13793"/>
    </source>
</evidence>
<dbReference type="GO" id="GO:0002189">
    <property type="term" value="C:ribose phosphate diphosphokinase complex"/>
    <property type="evidence" value="ECO:0007669"/>
    <property type="project" value="TreeGrafter"/>
</dbReference>
<dbReference type="SUPFAM" id="SSF53271">
    <property type="entry name" value="PRTase-like"/>
    <property type="match status" value="2"/>
</dbReference>
<dbReference type="GO" id="GO:0005737">
    <property type="term" value="C:cytoplasm"/>
    <property type="evidence" value="ECO:0007669"/>
    <property type="project" value="TreeGrafter"/>
</dbReference>
<evidence type="ECO:0000256" key="2">
    <source>
        <dbReference type="ARBA" id="ARBA00013247"/>
    </source>
</evidence>
<dbReference type="GO" id="GO:0006015">
    <property type="term" value="P:5-phosphoribose 1-diphosphate biosynthetic process"/>
    <property type="evidence" value="ECO:0007669"/>
    <property type="project" value="TreeGrafter"/>
</dbReference>
<dbReference type="GO" id="GO:0005524">
    <property type="term" value="F:ATP binding"/>
    <property type="evidence" value="ECO:0007669"/>
    <property type="project" value="UniProtKB-KW"/>
</dbReference>
<name>A0A8H7UBU4_9FUNG</name>
<dbReference type="InterPro" id="IPR000842">
    <property type="entry name" value="PRib_PP_synth_CS"/>
</dbReference>
<gene>
    <name evidence="12" type="ORF">INT44_000300</name>
</gene>
<dbReference type="PROSITE" id="PS00114">
    <property type="entry name" value="PRPP_SYNTHASE"/>
    <property type="match status" value="1"/>
</dbReference>
<dbReference type="Gene3D" id="3.40.50.2020">
    <property type="match status" value="2"/>
</dbReference>
<dbReference type="PANTHER" id="PTHR10210">
    <property type="entry name" value="RIBOSE-PHOSPHATE DIPHOSPHOKINASE FAMILY MEMBER"/>
    <property type="match status" value="1"/>
</dbReference>
<dbReference type="CDD" id="cd06223">
    <property type="entry name" value="PRTases_typeI"/>
    <property type="match status" value="1"/>
</dbReference>
<dbReference type="InterPro" id="IPR005946">
    <property type="entry name" value="Rib-P_diPkinase"/>
</dbReference>
<dbReference type="InterPro" id="IPR029099">
    <property type="entry name" value="Pribosyltran_N"/>
</dbReference>
<sequence>MRSSLVIFSGSSHPQLTAQICQRVGVEPGKANLAKFSNNETSVEILETVRNADVYIVQSGCGKVNDNLIELLVMIQACKTASARKVTAVIPCFPYSRQSDAPFKRSGAPLTSAPPMTVPSTPKINDFNAEYPFVQETGSSVEMNDLNSKIHNLHMPAPNNTNQALPTQLQGGYKQWLARAGTLIANLLTCAGADHIITMDLHDSQFQGFFDCPVDNLRSMPLMLKYIQENIPNYQEAVIISPDAGGAKRATSIADKLSMDFALIHKERRHAEKPNKADMMLVGDVRDKVCILIDDIADTSFTITKAAKVLHDNGAVKIYAIITHAIMSGDAVERIQRSYLDEVIVSNTVPQDEHVKRCSKIKVFNVAPVFGEAIRRIHNGESVSMLFDTNYQIA</sequence>
<comment type="catalytic activity">
    <reaction evidence="10">
        <text>D-ribose 5-phosphate + ATP = 5-phospho-alpha-D-ribose 1-diphosphate + AMP + H(+)</text>
        <dbReference type="Rhea" id="RHEA:15609"/>
        <dbReference type="ChEBI" id="CHEBI:15378"/>
        <dbReference type="ChEBI" id="CHEBI:30616"/>
        <dbReference type="ChEBI" id="CHEBI:58017"/>
        <dbReference type="ChEBI" id="CHEBI:78346"/>
        <dbReference type="ChEBI" id="CHEBI:456215"/>
        <dbReference type="EC" id="2.7.6.1"/>
    </reaction>
</comment>
<proteinExistence type="inferred from homology"/>
<keyword evidence="6" id="KW-0547">Nucleotide-binding</keyword>
<evidence type="ECO:0000256" key="5">
    <source>
        <dbReference type="ARBA" id="ARBA00022727"/>
    </source>
</evidence>
<accession>A0A8H7UBU4</accession>
<keyword evidence="13" id="KW-1185">Reference proteome</keyword>
<dbReference type="GO" id="GO:0000287">
    <property type="term" value="F:magnesium ion binding"/>
    <property type="evidence" value="ECO:0007669"/>
    <property type="project" value="InterPro"/>
</dbReference>
<dbReference type="EMBL" id="JAEPRA010000014">
    <property type="protein sequence ID" value="KAG2175822.1"/>
    <property type="molecule type" value="Genomic_DNA"/>
</dbReference>
<keyword evidence="4" id="KW-0479">Metal-binding</keyword>
<dbReference type="InterPro" id="IPR000836">
    <property type="entry name" value="PRTase_dom"/>
</dbReference>
<evidence type="ECO:0000256" key="8">
    <source>
        <dbReference type="ARBA" id="ARBA00022840"/>
    </source>
</evidence>
<evidence type="ECO:0000256" key="10">
    <source>
        <dbReference type="ARBA" id="ARBA00049535"/>
    </source>
</evidence>
<feature type="domain" description="Ribose-phosphate pyrophosphokinase N-terminal" evidence="11">
    <location>
        <begin position="5"/>
        <end position="102"/>
    </location>
</feature>
<dbReference type="SMART" id="SM01400">
    <property type="entry name" value="Pribosyltran_N"/>
    <property type="match status" value="1"/>
</dbReference>
<keyword evidence="7" id="KW-0418">Kinase</keyword>
<evidence type="ECO:0000256" key="4">
    <source>
        <dbReference type="ARBA" id="ARBA00022723"/>
    </source>
</evidence>
<evidence type="ECO:0000256" key="1">
    <source>
        <dbReference type="ARBA" id="ARBA00006478"/>
    </source>
</evidence>
<organism evidence="12 13">
    <name type="scientific">Umbelopsis vinacea</name>
    <dbReference type="NCBI Taxonomy" id="44442"/>
    <lineage>
        <taxon>Eukaryota</taxon>
        <taxon>Fungi</taxon>
        <taxon>Fungi incertae sedis</taxon>
        <taxon>Mucoromycota</taxon>
        <taxon>Mucoromycotina</taxon>
        <taxon>Umbelopsidomycetes</taxon>
        <taxon>Umbelopsidales</taxon>
        <taxon>Umbelopsidaceae</taxon>
        <taxon>Umbelopsis</taxon>
    </lineage>
</organism>
<keyword evidence="8" id="KW-0067">ATP-binding</keyword>
<dbReference type="GO" id="GO:0009156">
    <property type="term" value="P:ribonucleoside monophosphate biosynthetic process"/>
    <property type="evidence" value="ECO:0007669"/>
    <property type="project" value="InterPro"/>
</dbReference>
<dbReference type="FunFam" id="3.40.50.2020:FF:000005">
    <property type="entry name" value="Ribose-phosphate pyrophosphokinase 1"/>
    <property type="match status" value="1"/>
</dbReference>
<dbReference type="EC" id="2.7.6.1" evidence="2"/>
<dbReference type="PANTHER" id="PTHR10210:SF36">
    <property type="entry name" value="RIBOSE-PHOSPHATE PYROPHOSPHOKINASE 5"/>
    <property type="match status" value="1"/>
</dbReference>
<comment type="similarity">
    <text evidence="1">Belongs to the ribose-phosphate pyrophosphokinase family.</text>
</comment>
<dbReference type="GO" id="GO:0004749">
    <property type="term" value="F:ribose phosphate diphosphokinase activity"/>
    <property type="evidence" value="ECO:0007669"/>
    <property type="project" value="UniProtKB-EC"/>
</dbReference>
<evidence type="ECO:0000256" key="7">
    <source>
        <dbReference type="ARBA" id="ARBA00022777"/>
    </source>
</evidence>
<protein>
    <recommendedName>
        <fullName evidence="2">ribose-phosphate diphosphokinase</fullName>
        <ecNumber evidence="2">2.7.6.1</ecNumber>
    </recommendedName>
</protein>
<evidence type="ECO:0000256" key="3">
    <source>
        <dbReference type="ARBA" id="ARBA00022679"/>
    </source>
</evidence>
<keyword evidence="5" id="KW-0545">Nucleotide biosynthesis</keyword>
<dbReference type="InterPro" id="IPR029057">
    <property type="entry name" value="PRTase-like"/>
</dbReference>